<dbReference type="InterPro" id="IPR006845">
    <property type="entry name" value="Pex_N"/>
</dbReference>
<comment type="similarity">
    <text evidence="3">Belongs to the pex2/pex10/pex12 family.</text>
</comment>
<dbReference type="GO" id="GO:0016558">
    <property type="term" value="P:protein import into peroxisome matrix"/>
    <property type="evidence" value="ECO:0007669"/>
    <property type="project" value="InterPro"/>
</dbReference>
<reference evidence="15" key="1">
    <citation type="submission" date="2015-09" db="EMBL/GenBank/DDBJ databases">
        <authorList>
            <consortium name="Pathogen Informatics"/>
        </authorList>
    </citation>
    <scope>NUCLEOTIDE SEQUENCE [LARGE SCALE GENOMIC DNA]</scope>
    <source>
        <strain evidence="15">Lake Konstanz</strain>
    </source>
</reference>
<dbReference type="Pfam" id="PF04757">
    <property type="entry name" value="Pex2_Pex12"/>
    <property type="match status" value="1"/>
</dbReference>
<dbReference type="GO" id="GO:0004842">
    <property type="term" value="F:ubiquitin-protein transferase activity"/>
    <property type="evidence" value="ECO:0007669"/>
    <property type="project" value="TreeGrafter"/>
</dbReference>
<dbReference type="GO" id="GO:0005778">
    <property type="term" value="C:peroxisomal membrane"/>
    <property type="evidence" value="ECO:0007669"/>
    <property type="project" value="UniProtKB-SubCell"/>
</dbReference>
<dbReference type="OrthoDB" id="107372at2759"/>
<evidence type="ECO:0000256" key="9">
    <source>
        <dbReference type="ARBA" id="ARBA00022927"/>
    </source>
</evidence>
<dbReference type="VEuPathDB" id="TriTrypDB:BSAL_71105"/>
<dbReference type="PANTHER" id="PTHR12888:SF0">
    <property type="entry name" value="PEROXISOME ASSEMBLY PROTEIN 12"/>
    <property type="match status" value="1"/>
</dbReference>
<keyword evidence="15" id="KW-1185">Reference proteome</keyword>
<comment type="pathway">
    <text evidence="2">Protein modification; protein ubiquitination.</text>
</comment>
<evidence type="ECO:0000256" key="8">
    <source>
        <dbReference type="ARBA" id="ARBA00022833"/>
    </source>
</evidence>
<evidence type="ECO:0000256" key="5">
    <source>
        <dbReference type="ARBA" id="ARBA00022692"/>
    </source>
</evidence>
<evidence type="ECO:0000256" key="3">
    <source>
        <dbReference type="ARBA" id="ARBA00008704"/>
    </source>
</evidence>
<keyword evidence="10" id="KW-1133">Transmembrane helix</keyword>
<evidence type="ECO:0000256" key="12">
    <source>
        <dbReference type="ARBA" id="ARBA00023140"/>
    </source>
</evidence>
<dbReference type="Proteomes" id="UP000051952">
    <property type="component" value="Unassembled WGS sequence"/>
</dbReference>
<keyword evidence="8" id="KW-0862">Zinc</keyword>
<organism evidence="14 15">
    <name type="scientific">Bodo saltans</name>
    <name type="common">Flagellated protozoan</name>
    <dbReference type="NCBI Taxonomy" id="75058"/>
    <lineage>
        <taxon>Eukaryota</taxon>
        <taxon>Discoba</taxon>
        <taxon>Euglenozoa</taxon>
        <taxon>Kinetoplastea</taxon>
        <taxon>Metakinetoplastina</taxon>
        <taxon>Eubodonida</taxon>
        <taxon>Bodonidae</taxon>
        <taxon>Bodo</taxon>
    </lineage>
</organism>
<sequence>MHEAFVFAHTLIADSFDGARVWLPWSSELFYGVWGLLEWRLLTHVDASFSEYLFGLKRNVLAPVPRTALQSTTPVTELTFRPLSQRHRILSWISIIIYPYLKRILRQKYDKLTAGTPDAELERQSIERRYPSAVWLHWLMVHVYPVLHVVCEGSSFLFLIAFMLGKTPFFSLWQQLSRLVLKRATRRDQLAAQANPLARNTVMVTQMILAATVLGFRLLEWRRAPQQAVGGVAVDGTSTSAEPIVPRLDVEAAAAAVPGAPRITPGTCPVCSHRVTNAAVNTVSGVVCCYPCLQQVVAERGVCPVTNQPTISQNIRRLYEA</sequence>
<dbReference type="AlphaFoldDB" id="A0A0S4IWJ0"/>
<keyword evidence="9" id="KW-0653">Protein transport</keyword>
<evidence type="ECO:0000256" key="7">
    <source>
        <dbReference type="ARBA" id="ARBA00022771"/>
    </source>
</evidence>
<evidence type="ECO:0000256" key="1">
    <source>
        <dbReference type="ARBA" id="ARBA00004585"/>
    </source>
</evidence>
<comment type="subcellular location">
    <subcellularLocation>
        <location evidence="1">Peroxisome membrane</location>
        <topology evidence="1">Multi-pass membrane protein</topology>
    </subcellularLocation>
</comment>
<keyword evidence="12" id="KW-0576">Peroxisome</keyword>
<dbReference type="PANTHER" id="PTHR12888">
    <property type="entry name" value="PEROXISOME ASSEMBLY PROTEIN 12 PEROXIN-12"/>
    <property type="match status" value="1"/>
</dbReference>
<feature type="domain" description="Pex N-terminal" evidence="13">
    <location>
        <begin position="14"/>
        <end position="223"/>
    </location>
</feature>
<evidence type="ECO:0000313" key="14">
    <source>
        <dbReference type="EMBL" id="CUG05684.1"/>
    </source>
</evidence>
<evidence type="ECO:0000256" key="4">
    <source>
        <dbReference type="ARBA" id="ARBA00022448"/>
    </source>
</evidence>
<evidence type="ECO:0000256" key="11">
    <source>
        <dbReference type="ARBA" id="ARBA00023136"/>
    </source>
</evidence>
<dbReference type="GO" id="GO:0008270">
    <property type="term" value="F:zinc ion binding"/>
    <property type="evidence" value="ECO:0007669"/>
    <property type="project" value="UniProtKB-KW"/>
</dbReference>
<evidence type="ECO:0000256" key="10">
    <source>
        <dbReference type="ARBA" id="ARBA00022989"/>
    </source>
</evidence>
<keyword evidence="7" id="KW-0863">Zinc-finger</keyword>
<proteinExistence type="inferred from homology"/>
<evidence type="ECO:0000256" key="2">
    <source>
        <dbReference type="ARBA" id="ARBA00004906"/>
    </source>
</evidence>
<dbReference type="InterPro" id="IPR017375">
    <property type="entry name" value="PEX12"/>
</dbReference>
<name>A0A0S4IWJ0_BODSA</name>
<dbReference type="SUPFAM" id="SSF57850">
    <property type="entry name" value="RING/U-box"/>
    <property type="match status" value="1"/>
</dbReference>
<evidence type="ECO:0000256" key="6">
    <source>
        <dbReference type="ARBA" id="ARBA00022723"/>
    </source>
</evidence>
<dbReference type="EMBL" id="CYKH01000543">
    <property type="protein sequence ID" value="CUG05684.1"/>
    <property type="molecule type" value="Genomic_DNA"/>
</dbReference>
<evidence type="ECO:0000259" key="13">
    <source>
        <dbReference type="Pfam" id="PF04757"/>
    </source>
</evidence>
<dbReference type="OMA" id="VGCYPCL"/>
<keyword evidence="5" id="KW-0812">Transmembrane</keyword>
<protein>
    <submittedName>
        <fullName evidence="14">Peroxisome assembly protein (Pex2/Pex12), putative</fullName>
    </submittedName>
</protein>
<gene>
    <name evidence="14" type="ORF">BSAL_71105</name>
</gene>
<accession>A0A0S4IWJ0</accession>
<keyword evidence="6" id="KW-0479">Metal-binding</keyword>
<keyword evidence="11" id="KW-0472">Membrane</keyword>
<keyword evidence="4" id="KW-0813">Transport</keyword>
<dbReference type="GO" id="GO:0006513">
    <property type="term" value="P:protein monoubiquitination"/>
    <property type="evidence" value="ECO:0007669"/>
    <property type="project" value="TreeGrafter"/>
</dbReference>
<dbReference type="GO" id="GO:1990429">
    <property type="term" value="C:peroxisomal importomer complex"/>
    <property type="evidence" value="ECO:0007669"/>
    <property type="project" value="TreeGrafter"/>
</dbReference>
<evidence type="ECO:0000313" key="15">
    <source>
        <dbReference type="Proteomes" id="UP000051952"/>
    </source>
</evidence>